<comment type="similarity">
    <text evidence="2">Belongs to the type I cytokine receptor family. Type 2 subfamily.</text>
</comment>
<evidence type="ECO:0000256" key="5">
    <source>
        <dbReference type="ARBA" id="ARBA00022737"/>
    </source>
</evidence>
<keyword evidence="9" id="KW-0325">Glycoprotein</keyword>
<keyword evidence="14" id="KW-1185">Reference proteome</keyword>
<dbReference type="InParanoid" id="A0A674NHJ4"/>
<evidence type="ECO:0000256" key="11">
    <source>
        <dbReference type="SAM" id="Phobius"/>
    </source>
</evidence>
<dbReference type="InterPro" id="IPR036116">
    <property type="entry name" value="FN3_sf"/>
</dbReference>
<evidence type="ECO:0000256" key="4">
    <source>
        <dbReference type="ARBA" id="ARBA00022729"/>
    </source>
</evidence>
<feature type="domain" description="Fibronectin type-III" evidence="12">
    <location>
        <begin position="507"/>
        <end position="603"/>
    </location>
</feature>
<proteinExistence type="inferred from homology"/>
<feature type="transmembrane region" description="Helical" evidence="11">
    <location>
        <begin position="705"/>
        <end position="728"/>
    </location>
</feature>
<keyword evidence="7 11" id="KW-0472">Membrane</keyword>
<evidence type="ECO:0000256" key="10">
    <source>
        <dbReference type="SAM" id="MobiDB-lite"/>
    </source>
</evidence>
<dbReference type="Pfam" id="PF00041">
    <property type="entry name" value="fn3"/>
    <property type="match status" value="1"/>
</dbReference>
<reference evidence="13" key="3">
    <citation type="submission" date="2025-09" db="UniProtKB">
        <authorList>
            <consortium name="Ensembl"/>
        </authorList>
    </citation>
    <scope>IDENTIFICATION</scope>
</reference>
<protein>
    <submittedName>
        <fullName evidence="13">Interleukin-12 receptor subunit beta-2-like</fullName>
    </submittedName>
</protein>
<dbReference type="InterPro" id="IPR052672">
    <property type="entry name" value="Type1_Cytokine_Rcpt_Type2"/>
</dbReference>
<dbReference type="AlphaFoldDB" id="A0A674NHJ4"/>
<organism evidence="13 14">
    <name type="scientific">Takifugu rubripes</name>
    <name type="common">Japanese pufferfish</name>
    <name type="synonym">Fugu rubripes</name>
    <dbReference type="NCBI Taxonomy" id="31033"/>
    <lineage>
        <taxon>Eukaryota</taxon>
        <taxon>Metazoa</taxon>
        <taxon>Chordata</taxon>
        <taxon>Craniata</taxon>
        <taxon>Vertebrata</taxon>
        <taxon>Euteleostomi</taxon>
        <taxon>Actinopterygii</taxon>
        <taxon>Neopterygii</taxon>
        <taxon>Teleostei</taxon>
        <taxon>Neoteleostei</taxon>
        <taxon>Acanthomorphata</taxon>
        <taxon>Eupercaria</taxon>
        <taxon>Tetraodontiformes</taxon>
        <taxon>Tetradontoidea</taxon>
        <taxon>Tetraodontidae</taxon>
        <taxon>Takifugu</taxon>
    </lineage>
</organism>
<keyword evidence="3 11" id="KW-0812">Transmembrane</keyword>
<name>A0A674NHJ4_TAKRU</name>
<dbReference type="FunCoup" id="A0A674NHJ4">
    <property type="interactions" value="75"/>
</dbReference>
<dbReference type="PANTHER" id="PTHR48423:SF2">
    <property type="entry name" value="INTERLEUKIN-12 RECEPTOR SUBUNIT BETA-2"/>
    <property type="match status" value="1"/>
</dbReference>
<dbReference type="OMA" id="CIAWGPE"/>
<dbReference type="PROSITE" id="PS50853">
    <property type="entry name" value="FN3"/>
    <property type="match status" value="1"/>
</dbReference>
<evidence type="ECO:0000256" key="9">
    <source>
        <dbReference type="ARBA" id="ARBA00023180"/>
    </source>
</evidence>
<dbReference type="SUPFAM" id="SSF49265">
    <property type="entry name" value="Fibronectin type III"/>
    <property type="match status" value="3"/>
</dbReference>
<evidence type="ECO:0000256" key="7">
    <source>
        <dbReference type="ARBA" id="ARBA00023136"/>
    </source>
</evidence>
<evidence type="ECO:0000313" key="14">
    <source>
        <dbReference type="Proteomes" id="UP000005226"/>
    </source>
</evidence>
<dbReference type="Ensembl" id="ENSTRUT00000078046.1">
    <property type="protein sequence ID" value="ENSTRUP00000072702.1"/>
    <property type="gene ID" value="ENSTRUG00000018372.3"/>
</dbReference>
<keyword evidence="6 11" id="KW-1133">Transmembrane helix</keyword>
<evidence type="ECO:0000256" key="1">
    <source>
        <dbReference type="ARBA" id="ARBA00004479"/>
    </source>
</evidence>
<dbReference type="Gene3D" id="2.60.40.10">
    <property type="entry name" value="Immunoglobulins"/>
    <property type="match status" value="3"/>
</dbReference>
<keyword evidence="8" id="KW-0675">Receptor</keyword>
<accession>A0A674NHJ4</accession>
<evidence type="ECO:0000256" key="8">
    <source>
        <dbReference type="ARBA" id="ARBA00023170"/>
    </source>
</evidence>
<dbReference type="GeneTree" id="ENSGT00940000159829"/>
<dbReference type="PANTHER" id="PTHR48423">
    <property type="entry name" value="INTERLEUKIN-27 RECEPTOR SUBUNIT ALPHA"/>
    <property type="match status" value="1"/>
</dbReference>
<dbReference type="Proteomes" id="UP000005226">
    <property type="component" value="Chromosome 20"/>
</dbReference>
<evidence type="ECO:0000313" key="13">
    <source>
        <dbReference type="Ensembl" id="ENSTRUP00000072702.1"/>
    </source>
</evidence>
<evidence type="ECO:0000256" key="6">
    <source>
        <dbReference type="ARBA" id="ARBA00022989"/>
    </source>
</evidence>
<dbReference type="SMART" id="SM00060">
    <property type="entry name" value="FN3"/>
    <property type="match status" value="3"/>
</dbReference>
<dbReference type="InterPro" id="IPR013783">
    <property type="entry name" value="Ig-like_fold"/>
</dbReference>
<evidence type="ECO:0000256" key="3">
    <source>
        <dbReference type="ARBA" id="ARBA00022692"/>
    </source>
</evidence>
<sequence length="982" mass="107740">MQYSAPHSFHPSMSSAAHWLLQIELLRLPDGRTSSTCPAGLQPDHLLSQGKLFTLVRRKKVDSFIHRTPLTRTPEREVSPLLQTSSDVHQCFSSRKNIYMVVNEKQCTVEKINSTTVSYSLVNIQTALTTVICRTWNPSGKTLVCGLDLKAGRTCTHLSTFTLASRFFSSCSLCSLPQVPPDKPQNVRCETWRSAPFLECTWERGRETHLNTIYNISVSRENGTQIILTHVNGSAKVPRSAIDEDGKYQVNVMAHNHFGSSQSDPVYLCLEDMVIPEAPRIVQITFESTTLAALLQWNTTESSRYLKSYIRLRTGNGSWVKLSFHEGPDMEANGGSDLKPSCFQEAREATEIREGLVRVLGLAPLTEYTFQMRTCHLRRTLNPSCTNSTANSQKSFCSRWSLSAEARSPGKGPSQQLQVWRILRNLGADKGQNVTVMWKPPPPEDFSGEVQFYKISAENMEERNYSAVLRQCTFQVPAGLQAVSVSAATLYGTSPPANVSLRRSGVSGTLLREVLPADNGSALLVSWLWLREETGGELLHFVLEWAGLAVTEPQWKRLANDQNNTSITGLSAGVRYKVSLYAVTSAGVSEPSSKQVYSREQKPVSGPSLSVLRREPERILVQWDSLPVDQQRGFITAYSIYLQTLDFSSTEYKVTVNGSGPGQKWLDCPEGTLVLQATASTSAGEGLRGIQIYHPAVLPADLSPLIVTALIVVVFVAMIINLMCIGCVKERIKKKCLSWRPACLDEPLPRPGNSVAIRLLKLDGNEPTLSSPFLDPPLSPISLISQEDIYPSVPADGPKAGSGPLPAESPLLTQDPETAAHTSVLGHDVSYKPQLALVAPQESEVESEEEQWGMPASLEDGREGCWEGPGGLVGDLFPSAVADSPSVTLCFVGGTLLLQAPQRNLLQPEFSVGQRASEDEEDVKSSALELPQCEIMDYTARDPDLPPNKPGTAMYDGYFPQVAPACSSVCESTMDSPYNLKC</sequence>
<dbReference type="GO" id="GO:0005886">
    <property type="term" value="C:plasma membrane"/>
    <property type="evidence" value="ECO:0007669"/>
    <property type="project" value="UniProtKB-ARBA"/>
</dbReference>
<evidence type="ECO:0000256" key="2">
    <source>
        <dbReference type="ARBA" id="ARBA00008921"/>
    </source>
</evidence>
<dbReference type="InterPro" id="IPR003961">
    <property type="entry name" value="FN3_dom"/>
</dbReference>
<keyword evidence="4" id="KW-0732">Signal</keyword>
<gene>
    <name evidence="13" type="primary">il23r</name>
</gene>
<keyword evidence="5" id="KW-0677">Repeat</keyword>
<dbReference type="CDD" id="cd00063">
    <property type="entry name" value="FN3"/>
    <property type="match status" value="1"/>
</dbReference>
<feature type="region of interest" description="Disordered" evidence="10">
    <location>
        <begin position="793"/>
        <end position="812"/>
    </location>
</feature>
<reference evidence="13" key="2">
    <citation type="submission" date="2025-08" db="UniProtKB">
        <authorList>
            <consortium name="Ensembl"/>
        </authorList>
    </citation>
    <scope>IDENTIFICATION</scope>
</reference>
<evidence type="ECO:0000259" key="12">
    <source>
        <dbReference type="PROSITE" id="PS50853"/>
    </source>
</evidence>
<comment type="subcellular location">
    <subcellularLocation>
        <location evidence="1">Membrane</location>
        <topology evidence="1">Single-pass type I membrane protein</topology>
    </subcellularLocation>
</comment>
<reference evidence="13 14" key="1">
    <citation type="journal article" date="2011" name="Genome Biol. Evol.">
        <title>Integration of the genetic map and genome assembly of fugu facilitates insights into distinct features of genome evolution in teleosts and mammals.</title>
        <authorList>
            <person name="Kai W."/>
            <person name="Kikuchi K."/>
            <person name="Tohari S."/>
            <person name="Chew A.K."/>
            <person name="Tay A."/>
            <person name="Fujiwara A."/>
            <person name="Hosoya S."/>
            <person name="Suetake H."/>
            <person name="Naruse K."/>
            <person name="Brenner S."/>
            <person name="Suzuki Y."/>
            <person name="Venkatesh B."/>
        </authorList>
    </citation>
    <scope>NUCLEOTIDE SEQUENCE [LARGE SCALE GENOMIC DNA]</scope>
</reference>